<dbReference type="Proteomes" id="UP000198287">
    <property type="component" value="Unassembled WGS sequence"/>
</dbReference>
<dbReference type="InterPro" id="IPR036719">
    <property type="entry name" value="Neuro-gated_channel_TM_sf"/>
</dbReference>
<evidence type="ECO:0000256" key="8">
    <source>
        <dbReference type="ARBA" id="ARBA00023065"/>
    </source>
</evidence>
<dbReference type="InterPro" id="IPR006202">
    <property type="entry name" value="Neur_chan_lig-bd"/>
</dbReference>
<keyword evidence="5 11" id="KW-0812">Transmembrane</keyword>
<dbReference type="InterPro" id="IPR038050">
    <property type="entry name" value="Neuro_actylchol_rec"/>
</dbReference>
<dbReference type="PANTHER" id="PTHR18945">
    <property type="entry name" value="NEUROTRANSMITTER GATED ION CHANNEL"/>
    <property type="match status" value="1"/>
</dbReference>
<sequence>MFEYKSLFVKGSHCDHGNPTQLVLVRSQPAPAASGRNDTFKLPTNYSKEHRPSHRREPTDVMVNIHVQAINPIKAADMDFRQNGHDPNPALDGRKAGICRAVYRYFPFDSQLCPMFLESFSFDETQVKYTWAEYEPFTINPDLRMLQFEPRRPLHFSIASVPRFNEAKNFSQLVAYFRFDRLMGNHLIQTFAPCSLVVCLSWFSFWLELNALSARMSLLVTSILTLVTQFVGLKTDLPPVAYIKAVDIWMAGCMVWVFGALGEFVLAKVIFSLTEDAKFHYHEDHLKFFSQPGLSPQHDYTMKPNGARNGRDIDEMLMHRTNSSEIITEMDMTGQPIEQNLQNQRIRHRRLAPLDHKDSFENADLKSIATTSSASLDKNVGRMKLPLQWTDPKTGKQILLWKKIDNISKWVFPLSFVLFCTVYWIILYIHSKVDNDLDLYVRKTYELSLRIREEKFALFSMKEKAPRIRGEFSATSEQQLSQQIELRFPSEITTTSLRLQHHHNSKWTLATIDSLEQILKDLAPRRELNNVLLGCGGDNLCSDELLSRHSYQGRSGKNSFLSYPQLNQAIFESLSTEACAMPVTRKFVDEAFPKILKRAADRYIKKMKAAPSFTPFNAENTTVGRNNETLLKITISL</sequence>
<keyword evidence="14" id="KW-0675">Receptor</keyword>
<dbReference type="GO" id="GO:0099095">
    <property type="term" value="F:ligand-gated monoatomic anion channel activity"/>
    <property type="evidence" value="ECO:0007669"/>
    <property type="project" value="UniProtKB-ARBA"/>
</dbReference>
<organism evidence="14 15">
    <name type="scientific">Folsomia candida</name>
    <name type="common">Springtail</name>
    <dbReference type="NCBI Taxonomy" id="158441"/>
    <lineage>
        <taxon>Eukaryota</taxon>
        <taxon>Metazoa</taxon>
        <taxon>Ecdysozoa</taxon>
        <taxon>Arthropoda</taxon>
        <taxon>Hexapoda</taxon>
        <taxon>Collembola</taxon>
        <taxon>Entomobryomorpha</taxon>
        <taxon>Isotomoidea</taxon>
        <taxon>Isotomidae</taxon>
        <taxon>Proisotominae</taxon>
        <taxon>Folsomia</taxon>
    </lineage>
</organism>
<dbReference type="PRINTS" id="PR00253">
    <property type="entry name" value="GABAARECEPTR"/>
</dbReference>
<evidence type="ECO:0000256" key="6">
    <source>
        <dbReference type="ARBA" id="ARBA00022729"/>
    </source>
</evidence>
<dbReference type="AlphaFoldDB" id="A0A226F5X5"/>
<reference evidence="14 15" key="1">
    <citation type="submission" date="2015-12" db="EMBL/GenBank/DDBJ databases">
        <title>The genome of Folsomia candida.</title>
        <authorList>
            <person name="Faddeeva A."/>
            <person name="Derks M.F."/>
            <person name="Anvar Y."/>
            <person name="Smit S."/>
            <person name="Van Straalen N."/>
            <person name="Roelofs D."/>
        </authorList>
    </citation>
    <scope>NUCLEOTIDE SEQUENCE [LARGE SCALE GENOMIC DNA]</scope>
    <source>
        <strain evidence="14 15">VU population</strain>
        <tissue evidence="14">Whole body</tissue>
    </source>
</reference>
<feature type="transmembrane region" description="Helical" evidence="11">
    <location>
        <begin position="248"/>
        <end position="271"/>
    </location>
</feature>
<proteinExistence type="predicted"/>
<keyword evidence="3" id="KW-0813">Transport</keyword>
<dbReference type="GO" id="GO:0005230">
    <property type="term" value="F:extracellular ligand-gated monoatomic ion channel activity"/>
    <property type="evidence" value="ECO:0007669"/>
    <property type="project" value="InterPro"/>
</dbReference>
<keyword evidence="15" id="KW-1185">Reference proteome</keyword>
<evidence type="ECO:0000256" key="4">
    <source>
        <dbReference type="ARBA" id="ARBA00022475"/>
    </source>
</evidence>
<evidence type="ECO:0000256" key="7">
    <source>
        <dbReference type="ARBA" id="ARBA00022989"/>
    </source>
</evidence>
<dbReference type="Gene3D" id="2.70.170.10">
    <property type="entry name" value="Neurotransmitter-gated ion-channel ligand-binding domain"/>
    <property type="match status" value="1"/>
</dbReference>
<keyword evidence="9 11" id="KW-0472">Membrane</keyword>
<dbReference type="InterPro" id="IPR006201">
    <property type="entry name" value="Neur_channel"/>
</dbReference>
<feature type="transmembrane region" description="Helical" evidence="11">
    <location>
        <begin position="187"/>
        <end position="207"/>
    </location>
</feature>
<dbReference type="GO" id="GO:0005886">
    <property type="term" value="C:plasma membrane"/>
    <property type="evidence" value="ECO:0007669"/>
    <property type="project" value="UniProtKB-SubCell"/>
</dbReference>
<evidence type="ECO:0000256" key="10">
    <source>
        <dbReference type="ARBA" id="ARBA00023303"/>
    </source>
</evidence>
<dbReference type="Pfam" id="PF02931">
    <property type="entry name" value="Neur_chan_LBD"/>
    <property type="match status" value="1"/>
</dbReference>
<keyword evidence="6" id="KW-0732">Signal</keyword>
<name>A0A226F5X5_FOLCA</name>
<evidence type="ECO:0000313" key="14">
    <source>
        <dbReference type="EMBL" id="OXA64907.1"/>
    </source>
</evidence>
<dbReference type="GO" id="GO:0005254">
    <property type="term" value="F:chloride channel activity"/>
    <property type="evidence" value="ECO:0007669"/>
    <property type="project" value="UniProtKB-ARBA"/>
</dbReference>
<dbReference type="SUPFAM" id="SSF90112">
    <property type="entry name" value="Neurotransmitter-gated ion-channel transmembrane pore"/>
    <property type="match status" value="1"/>
</dbReference>
<dbReference type="Gene3D" id="1.20.58.390">
    <property type="entry name" value="Neurotransmitter-gated ion-channel transmembrane domain"/>
    <property type="match status" value="1"/>
</dbReference>
<protein>
    <submittedName>
        <fullName evidence="14">Glycine receptor subunit beta-type 4</fullName>
    </submittedName>
</protein>
<comment type="caution">
    <text evidence="14">The sequence shown here is derived from an EMBL/GenBank/DDBJ whole genome shotgun (WGS) entry which is preliminary data.</text>
</comment>
<keyword evidence="4" id="KW-1003">Cell membrane</keyword>
<evidence type="ECO:0000256" key="9">
    <source>
        <dbReference type="ARBA" id="ARBA00023136"/>
    </source>
</evidence>
<feature type="transmembrane region" description="Helical" evidence="11">
    <location>
        <begin position="410"/>
        <end position="429"/>
    </location>
</feature>
<keyword evidence="7 11" id="KW-1133">Transmembrane helix</keyword>
<dbReference type="InterPro" id="IPR006028">
    <property type="entry name" value="GABAA/Glycine_rcpt"/>
</dbReference>
<dbReference type="Pfam" id="PF02932">
    <property type="entry name" value="Neur_chan_memb"/>
    <property type="match status" value="1"/>
</dbReference>
<evidence type="ECO:0000256" key="3">
    <source>
        <dbReference type="ARBA" id="ARBA00022448"/>
    </source>
</evidence>
<feature type="domain" description="Neurotransmitter-gated ion-channel ligand-binding" evidence="12">
    <location>
        <begin position="98"/>
        <end position="156"/>
    </location>
</feature>
<feature type="transmembrane region" description="Helical" evidence="11">
    <location>
        <begin position="214"/>
        <end position="233"/>
    </location>
</feature>
<gene>
    <name evidence="14" type="ORF">Fcan01_01009</name>
</gene>
<dbReference type="OrthoDB" id="8175758at2759"/>
<dbReference type="EMBL" id="LNIX01000001">
    <property type="protein sequence ID" value="OXA64907.1"/>
    <property type="molecule type" value="Genomic_DNA"/>
</dbReference>
<evidence type="ECO:0000256" key="2">
    <source>
        <dbReference type="ARBA" id="ARBA00004236"/>
    </source>
</evidence>
<dbReference type="SUPFAM" id="SSF63712">
    <property type="entry name" value="Nicotinic receptor ligand binding domain-like"/>
    <property type="match status" value="1"/>
</dbReference>
<evidence type="ECO:0000259" key="12">
    <source>
        <dbReference type="Pfam" id="PF02931"/>
    </source>
</evidence>
<keyword evidence="10" id="KW-0407">Ion channel</keyword>
<dbReference type="CDD" id="cd19049">
    <property type="entry name" value="LGIC_TM_anion"/>
    <property type="match status" value="1"/>
</dbReference>
<evidence type="ECO:0000256" key="11">
    <source>
        <dbReference type="SAM" id="Phobius"/>
    </source>
</evidence>
<accession>A0A226F5X5</accession>
<dbReference type="InterPro" id="IPR036734">
    <property type="entry name" value="Neur_chan_lig-bd_sf"/>
</dbReference>
<dbReference type="InterPro" id="IPR006029">
    <property type="entry name" value="Neurotrans-gated_channel_TM"/>
</dbReference>
<comment type="subcellular location">
    <subcellularLocation>
        <location evidence="2">Cell membrane</location>
    </subcellularLocation>
    <subcellularLocation>
        <location evidence="1">Membrane</location>
        <topology evidence="1">Multi-pass membrane protein</topology>
    </subcellularLocation>
</comment>
<evidence type="ECO:0000256" key="1">
    <source>
        <dbReference type="ARBA" id="ARBA00004141"/>
    </source>
</evidence>
<keyword evidence="8" id="KW-0406">Ion transport</keyword>
<feature type="domain" description="Neurotransmitter-gated ion-channel transmembrane" evidence="13">
    <location>
        <begin position="191"/>
        <end position="424"/>
    </location>
</feature>
<evidence type="ECO:0000259" key="13">
    <source>
        <dbReference type="Pfam" id="PF02932"/>
    </source>
</evidence>
<dbReference type="OMA" id="NICKWAF"/>
<evidence type="ECO:0000256" key="5">
    <source>
        <dbReference type="ARBA" id="ARBA00022692"/>
    </source>
</evidence>
<evidence type="ECO:0000313" key="15">
    <source>
        <dbReference type="Proteomes" id="UP000198287"/>
    </source>
</evidence>
<dbReference type="GO" id="GO:0004888">
    <property type="term" value="F:transmembrane signaling receptor activity"/>
    <property type="evidence" value="ECO:0007669"/>
    <property type="project" value="InterPro"/>
</dbReference>